<organism evidence="1 2">
    <name type="scientific">Zea mays</name>
    <name type="common">Maize</name>
    <dbReference type="NCBI Taxonomy" id="4577"/>
    <lineage>
        <taxon>Eukaryota</taxon>
        <taxon>Viridiplantae</taxon>
        <taxon>Streptophyta</taxon>
        <taxon>Embryophyta</taxon>
        <taxon>Tracheophyta</taxon>
        <taxon>Spermatophyta</taxon>
        <taxon>Magnoliopsida</taxon>
        <taxon>Liliopsida</taxon>
        <taxon>Poales</taxon>
        <taxon>Poaceae</taxon>
        <taxon>PACMAD clade</taxon>
        <taxon>Panicoideae</taxon>
        <taxon>Andropogonodae</taxon>
        <taxon>Andropogoneae</taxon>
        <taxon>Tripsacinae</taxon>
        <taxon>Zea</taxon>
    </lineage>
</organism>
<sequence>MLMARNGHEVVAATLFRPWLGVSPAPVAAMEGLEHSMTDKELLWRTSFASGVRRYPFRRMPKVAFMFLTHGLLPLVPL</sequence>
<evidence type="ECO:0000313" key="1">
    <source>
        <dbReference type="EMBL" id="PWZ16344.1"/>
    </source>
</evidence>
<proteinExistence type="predicted"/>
<dbReference type="Proteomes" id="UP000251960">
    <property type="component" value="Chromosome 6"/>
</dbReference>
<dbReference type="ExpressionAtlas" id="A0A3L6E5Z9">
    <property type="expression patterns" value="baseline and differential"/>
</dbReference>
<comment type="caution">
    <text evidence="1">The sequence shown here is derived from an EMBL/GenBank/DDBJ whole genome shotgun (WGS) entry which is preliminary data.</text>
</comment>
<accession>A0A3L6E5Z9</accession>
<evidence type="ECO:0000313" key="2">
    <source>
        <dbReference type="Proteomes" id="UP000251960"/>
    </source>
</evidence>
<dbReference type="AlphaFoldDB" id="A0A3L6E5Z9"/>
<reference evidence="1 2" key="1">
    <citation type="journal article" date="2018" name="Nat. Genet.">
        <title>Extensive intraspecific gene order and gene structural variations between Mo17 and other maize genomes.</title>
        <authorList>
            <person name="Sun S."/>
            <person name="Zhou Y."/>
            <person name="Chen J."/>
            <person name="Shi J."/>
            <person name="Zhao H."/>
            <person name="Zhao H."/>
            <person name="Song W."/>
            <person name="Zhang M."/>
            <person name="Cui Y."/>
            <person name="Dong X."/>
            <person name="Liu H."/>
            <person name="Ma X."/>
            <person name="Jiao Y."/>
            <person name="Wang B."/>
            <person name="Wei X."/>
            <person name="Stein J.C."/>
            <person name="Glaubitz J.C."/>
            <person name="Lu F."/>
            <person name="Yu G."/>
            <person name="Liang C."/>
            <person name="Fengler K."/>
            <person name="Li B."/>
            <person name="Rafalski A."/>
            <person name="Schnable P.S."/>
            <person name="Ware D.H."/>
            <person name="Buckler E.S."/>
            <person name="Lai J."/>
        </authorList>
    </citation>
    <scope>NUCLEOTIDE SEQUENCE [LARGE SCALE GENOMIC DNA]</scope>
    <source>
        <strain evidence="2">cv. Missouri 17</strain>
        <tissue evidence="1">Seedling</tissue>
    </source>
</reference>
<protein>
    <submittedName>
        <fullName evidence="1">Uncharacterized protein</fullName>
    </submittedName>
</protein>
<gene>
    <name evidence="1" type="ORF">Zm00014a_005816</name>
</gene>
<name>A0A3L6E5Z9_MAIZE</name>
<dbReference type="EMBL" id="NCVQ01000007">
    <property type="protein sequence ID" value="PWZ16344.1"/>
    <property type="molecule type" value="Genomic_DNA"/>
</dbReference>